<keyword evidence="4" id="KW-1185">Reference proteome</keyword>
<feature type="region of interest" description="Disordered" evidence="1">
    <location>
        <begin position="78"/>
        <end position="129"/>
    </location>
</feature>
<evidence type="ECO:0000313" key="4">
    <source>
        <dbReference type="Proteomes" id="UP001530400"/>
    </source>
</evidence>
<name>A0ABD3QJB8_9STRA</name>
<feature type="compositionally biased region" description="Low complexity" evidence="1">
    <location>
        <begin position="117"/>
        <end position="129"/>
    </location>
</feature>
<reference evidence="3 4" key="1">
    <citation type="submission" date="2024-10" db="EMBL/GenBank/DDBJ databases">
        <title>Updated reference genomes for cyclostephanoid diatoms.</title>
        <authorList>
            <person name="Roberts W.R."/>
            <person name="Alverson A.J."/>
        </authorList>
    </citation>
    <scope>NUCLEOTIDE SEQUENCE [LARGE SCALE GENOMIC DNA]</scope>
    <source>
        <strain evidence="3 4">AJA010-31</strain>
    </source>
</reference>
<feature type="compositionally biased region" description="Polar residues" evidence="1">
    <location>
        <begin position="105"/>
        <end position="116"/>
    </location>
</feature>
<dbReference type="AlphaFoldDB" id="A0ABD3QJB8"/>
<evidence type="ECO:0000256" key="2">
    <source>
        <dbReference type="SAM" id="SignalP"/>
    </source>
</evidence>
<comment type="caution">
    <text evidence="3">The sequence shown here is derived from an EMBL/GenBank/DDBJ whole genome shotgun (WGS) entry which is preliminary data.</text>
</comment>
<organism evidence="3 4">
    <name type="scientific">Cyclotella atomus</name>
    <dbReference type="NCBI Taxonomy" id="382360"/>
    <lineage>
        <taxon>Eukaryota</taxon>
        <taxon>Sar</taxon>
        <taxon>Stramenopiles</taxon>
        <taxon>Ochrophyta</taxon>
        <taxon>Bacillariophyta</taxon>
        <taxon>Coscinodiscophyceae</taxon>
        <taxon>Thalassiosirophycidae</taxon>
        <taxon>Stephanodiscales</taxon>
        <taxon>Stephanodiscaceae</taxon>
        <taxon>Cyclotella</taxon>
    </lineage>
</organism>
<dbReference type="Proteomes" id="UP001530400">
    <property type="component" value="Unassembled WGS sequence"/>
</dbReference>
<protein>
    <recommendedName>
        <fullName evidence="5">WAP domain-containing protein</fullName>
    </recommendedName>
</protein>
<gene>
    <name evidence="3" type="ORF">ACHAWO_009827</name>
</gene>
<sequence>MKVAANLLLTSAATINTAVAASNQRTLRGNHQNDLSNTIEDVAFWANLHRHMQYMSMPNYPNNEELTLNSVELSTSLAPSINETGSPTPAPVDSTSDVNVDAVSSVPTPAPNTQTKSPATPSNNITSSPTTFEATPFPTQLHERTSLKQFTCPSPTFVGCTDPNPVHPSNECDIVGELCGEDMYCCQDDCPRNYCTGKSG</sequence>
<keyword evidence="2" id="KW-0732">Signal</keyword>
<proteinExistence type="predicted"/>
<accession>A0ABD3QJB8</accession>
<feature type="signal peptide" evidence="2">
    <location>
        <begin position="1"/>
        <end position="20"/>
    </location>
</feature>
<feature type="compositionally biased region" description="Polar residues" evidence="1">
    <location>
        <begin position="78"/>
        <end position="98"/>
    </location>
</feature>
<evidence type="ECO:0000256" key="1">
    <source>
        <dbReference type="SAM" id="MobiDB-lite"/>
    </source>
</evidence>
<feature type="chain" id="PRO_5044874345" description="WAP domain-containing protein" evidence="2">
    <location>
        <begin position="21"/>
        <end position="200"/>
    </location>
</feature>
<evidence type="ECO:0008006" key="5">
    <source>
        <dbReference type="Google" id="ProtNLM"/>
    </source>
</evidence>
<dbReference type="EMBL" id="JALLPJ020000156">
    <property type="protein sequence ID" value="KAL3800583.1"/>
    <property type="molecule type" value="Genomic_DNA"/>
</dbReference>
<evidence type="ECO:0000313" key="3">
    <source>
        <dbReference type="EMBL" id="KAL3800583.1"/>
    </source>
</evidence>